<organism evidence="2 3">
    <name type="scientific">Cellulomonas marina</name>
    <dbReference type="NCBI Taxonomy" id="988821"/>
    <lineage>
        <taxon>Bacteria</taxon>
        <taxon>Bacillati</taxon>
        <taxon>Actinomycetota</taxon>
        <taxon>Actinomycetes</taxon>
        <taxon>Micrococcales</taxon>
        <taxon>Cellulomonadaceae</taxon>
        <taxon>Cellulomonas</taxon>
    </lineage>
</organism>
<dbReference type="SUPFAM" id="SSF53850">
    <property type="entry name" value="Periplasmic binding protein-like II"/>
    <property type="match status" value="1"/>
</dbReference>
<dbReference type="AlphaFoldDB" id="A0A1I0WRT3"/>
<name>A0A1I0WRT3_9CELL</name>
<evidence type="ECO:0000313" key="3">
    <source>
        <dbReference type="Proteomes" id="UP000199012"/>
    </source>
</evidence>
<feature type="chain" id="PRO_5011778352" evidence="1">
    <location>
        <begin position="29"/>
        <end position="439"/>
    </location>
</feature>
<keyword evidence="1" id="KW-0732">Signal</keyword>
<dbReference type="Proteomes" id="UP000199012">
    <property type="component" value="Unassembled WGS sequence"/>
</dbReference>
<dbReference type="Gene3D" id="3.40.190.10">
    <property type="entry name" value="Periplasmic binding protein-like II"/>
    <property type="match status" value="2"/>
</dbReference>
<dbReference type="PANTHER" id="PTHR43649">
    <property type="entry name" value="ARABINOSE-BINDING PROTEIN-RELATED"/>
    <property type="match status" value="1"/>
</dbReference>
<keyword evidence="3" id="KW-1185">Reference proteome</keyword>
<keyword evidence="2" id="KW-0813">Transport</keyword>
<dbReference type="PROSITE" id="PS51257">
    <property type="entry name" value="PROKAR_LIPOPROTEIN"/>
    <property type="match status" value="1"/>
</dbReference>
<accession>A0A1I0WRT3</accession>
<dbReference type="InterPro" id="IPR050490">
    <property type="entry name" value="Bact_solute-bd_prot1"/>
</dbReference>
<sequence length="439" mass="46580">MSRTTVRAGVAAAGLVLALAACGGTSSADGSSPSAGGAGEGATSAGPVTLDLVWWGNDDRAARYEEAVALFEEQHPDITVNTSFAAFSDYWTARSTESAARALPDVMQIDSTYLRQYVATGQLLDLTDLLGDEIDTSGLQDTLLTEATLDGRTYAMPTATNMLAMFVNEDVLARTGVAAPPEGYTWEDLNAFIADVRASGATTDEGAALYGSADYTATFWFFLQWLVQQGVTPFTEDGGIGFDEDDVVEFLSLTDDLRADGALFPTERTVALAPLGGFTVNEVASEMSWDNFLAGYVADSGTENISMLPMPSGEDGPALFSRTFMMAAGANTEHPQEVAELLDFFLNEPEVGRIFGTSKGVPATAAQRDAMELAGVDAKVVAYEEQVADLVTEPAPLPVEGFGTLEAKWKSLGEELGYGSLTPEQFATKWFAEAELTLP</sequence>
<proteinExistence type="predicted"/>
<dbReference type="InterPro" id="IPR006059">
    <property type="entry name" value="SBP"/>
</dbReference>
<evidence type="ECO:0000313" key="2">
    <source>
        <dbReference type="EMBL" id="SFA91475.1"/>
    </source>
</evidence>
<reference evidence="2 3" key="1">
    <citation type="submission" date="2016-10" db="EMBL/GenBank/DDBJ databases">
        <authorList>
            <person name="de Groot N.N."/>
        </authorList>
    </citation>
    <scope>NUCLEOTIDE SEQUENCE [LARGE SCALE GENOMIC DNA]</scope>
    <source>
        <strain evidence="2 3">CGMCC 4.6945</strain>
    </source>
</reference>
<dbReference type="EMBL" id="FOKA01000003">
    <property type="protein sequence ID" value="SFA91475.1"/>
    <property type="molecule type" value="Genomic_DNA"/>
</dbReference>
<dbReference type="STRING" id="988821.SAMN05421867_103192"/>
<protein>
    <submittedName>
        <fullName evidence="2">Multiple sugar transport system substrate-binding protein</fullName>
    </submittedName>
</protein>
<dbReference type="PANTHER" id="PTHR43649:SF30">
    <property type="entry name" value="ABC TRANSPORTER SUBSTRATE-BINDING PROTEIN"/>
    <property type="match status" value="1"/>
</dbReference>
<evidence type="ECO:0000256" key="1">
    <source>
        <dbReference type="SAM" id="SignalP"/>
    </source>
</evidence>
<dbReference type="Pfam" id="PF01547">
    <property type="entry name" value="SBP_bac_1"/>
    <property type="match status" value="1"/>
</dbReference>
<gene>
    <name evidence="2" type="ORF">SAMN05421867_103192</name>
</gene>
<feature type="signal peptide" evidence="1">
    <location>
        <begin position="1"/>
        <end position="28"/>
    </location>
</feature>
<keyword evidence="2" id="KW-0762">Sugar transport</keyword>
<dbReference type="RefSeq" id="WP_239078614.1">
    <property type="nucleotide sequence ID" value="NZ_BONM01000002.1"/>
</dbReference>